<organism evidence="3 4">
    <name type="scientific">Pseudomonas nitroreducens</name>
    <dbReference type="NCBI Taxonomy" id="46680"/>
    <lineage>
        <taxon>Bacteria</taxon>
        <taxon>Pseudomonadati</taxon>
        <taxon>Pseudomonadota</taxon>
        <taxon>Gammaproteobacteria</taxon>
        <taxon>Pseudomonadales</taxon>
        <taxon>Pseudomonadaceae</taxon>
        <taxon>Pseudomonas</taxon>
    </lineage>
</organism>
<evidence type="ECO:0000259" key="2">
    <source>
        <dbReference type="Pfam" id="PF10671"/>
    </source>
</evidence>
<accession>A0A7W7KFE0</accession>
<protein>
    <recommendedName>
        <fullName evidence="2">Toxin co-regulated pilus biosynthesis protein Q C-terminal domain-containing protein</fullName>
    </recommendedName>
</protein>
<proteinExistence type="predicted"/>
<dbReference type="EMBL" id="JACHLI010000001">
    <property type="protein sequence ID" value="MBB4861406.1"/>
    <property type="molecule type" value="Genomic_DNA"/>
</dbReference>
<dbReference type="Proteomes" id="UP000566995">
    <property type="component" value="Unassembled WGS sequence"/>
</dbReference>
<evidence type="ECO:0000256" key="1">
    <source>
        <dbReference type="SAM" id="SignalP"/>
    </source>
</evidence>
<evidence type="ECO:0000313" key="4">
    <source>
        <dbReference type="Proteomes" id="UP000566995"/>
    </source>
</evidence>
<keyword evidence="1" id="KW-0732">Signal</keyword>
<name>A0A7W7KFE0_PSENT</name>
<comment type="caution">
    <text evidence="3">The sequence shown here is derived from an EMBL/GenBank/DDBJ whole genome shotgun (WGS) entry which is preliminary data.</text>
</comment>
<evidence type="ECO:0000313" key="3">
    <source>
        <dbReference type="EMBL" id="MBB4861406.1"/>
    </source>
</evidence>
<dbReference type="InterPro" id="IPR018927">
    <property type="entry name" value="Pilus_synth_Q_C"/>
</dbReference>
<dbReference type="RefSeq" id="WP_184585673.1">
    <property type="nucleotide sequence ID" value="NZ_JACHLI010000001.1"/>
</dbReference>
<gene>
    <name evidence="3" type="ORF">HNP46_000217</name>
</gene>
<sequence length="321" mass="33769">MARKLTLLASVVSLLAVSQASQAELYIIPVIQAPMAGQAGATMGMMPVQPSGLAVTQAQGAVAGQPYNGPIYQVVQAPAPVAPLPGTVNSKTYAPPPAAPIQAYTQANPAAVPTYVQAPAPVAAPVAKPIMFGRDVPVKAAVENLASPRGAWSVVLEPGLESKKVSWSDAADWRAALDQISWSSGLVIKISDTSKRIAISRSESMAQQLIGNPNASVWTLKSGVSLRENLVEWGRIAKWDVHFVGTDINYPVDHAATLVGQFEGKGGVVDRLMMATQAREVPLKAVFYKGNRVVVIKEDGFKPTDATVPASVGEDKGDLDE</sequence>
<feature type="domain" description="Toxin co-regulated pilus biosynthesis protein Q C-terminal" evidence="2">
    <location>
        <begin position="217"/>
        <end position="298"/>
    </location>
</feature>
<reference evidence="3 4" key="1">
    <citation type="submission" date="2020-08" db="EMBL/GenBank/DDBJ databases">
        <title>Functional genomics of gut bacteria from endangered species of beetles.</title>
        <authorList>
            <person name="Carlos-Shanley C."/>
        </authorList>
    </citation>
    <scope>NUCLEOTIDE SEQUENCE [LARGE SCALE GENOMIC DNA]</scope>
    <source>
        <strain evidence="3 4">S00179</strain>
    </source>
</reference>
<feature type="signal peptide" evidence="1">
    <location>
        <begin position="1"/>
        <end position="23"/>
    </location>
</feature>
<dbReference type="Pfam" id="PF10671">
    <property type="entry name" value="TcpQ"/>
    <property type="match status" value="1"/>
</dbReference>
<dbReference type="AlphaFoldDB" id="A0A7W7KFE0"/>
<feature type="chain" id="PRO_5031133852" description="Toxin co-regulated pilus biosynthesis protein Q C-terminal domain-containing protein" evidence="1">
    <location>
        <begin position="24"/>
        <end position="321"/>
    </location>
</feature>